<dbReference type="SUPFAM" id="SSF52540">
    <property type="entry name" value="P-loop containing nucleoside triphosphate hydrolases"/>
    <property type="match status" value="1"/>
</dbReference>
<dbReference type="EMBL" id="BLAY01000146">
    <property type="protein sequence ID" value="GET42044.1"/>
    <property type="molecule type" value="Genomic_DNA"/>
</dbReference>
<name>A0AAV3XMZ6_9CYAN</name>
<dbReference type="InterPro" id="IPR027417">
    <property type="entry name" value="P-loop_NTPase"/>
</dbReference>
<dbReference type="AlphaFoldDB" id="A0AAV3XMZ6"/>
<evidence type="ECO:0000256" key="1">
    <source>
        <dbReference type="SAM" id="MobiDB-lite"/>
    </source>
</evidence>
<proteinExistence type="predicted"/>
<organism evidence="2 3">
    <name type="scientific">Microseira wollei NIES-4236</name>
    <dbReference type="NCBI Taxonomy" id="2530354"/>
    <lineage>
        <taxon>Bacteria</taxon>
        <taxon>Bacillati</taxon>
        <taxon>Cyanobacteriota</taxon>
        <taxon>Cyanophyceae</taxon>
        <taxon>Oscillatoriophycideae</taxon>
        <taxon>Aerosakkonematales</taxon>
        <taxon>Aerosakkonemataceae</taxon>
        <taxon>Microseira</taxon>
    </lineage>
</organism>
<accession>A0AAV3XMZ6</accession>
<comment type="caution">
    <text evidence="2">The sequence shown here is derived from an EMBL/GenBank/DDBJ whole genome shotgun (WGS) entry which is preliminary data.</text>
</comment>
<feature type="compositionally biased region" description="Polar residues" evidence="1">
    <location>
        <begin position="1"/>
        <end position="15"/>
    </location>
</feature>
<gene>
    <name evidence="2" type="ORF">MiSe_68580</name>
</gene>
<keyword evidence="3" id="KW-1185">Reference proteome</keyword>
<dbReference type="Pfam" id="PF14516">
    <property type="entry name" value="AAA_35"/>
    <property type="match status" value="1"/>
</dbReference>
<evidence type="ECO:0000313" key="2">
    <source>
        <dbReference type="EMBL" id="GET42044.1"/>
    </source>
</evidence>
<dbReference type="RefSeq" id="WP_226588962.1">
    <property type="nucleotide sequence ID" value="NZ_BLAY01000146.1"/>
</dbReference>
<evidence type="ECO:0000313" key="3">
    <source>
        <dbReference type="Proteomes" id="UP001050975"/>
    </source>
</evidence>
<evidence type="ECO:0008006" key="4">
    <source>
        <dbReference type="Google" id="ProtNLM"/>
    </source>
</evidence>
<dbReference type="Proteomes" id="UP001050975">
    <property type="component" value="Unassembled WGS sequence"/>
</dbReference>
<reference evidence="2" key="1">
    <citation type="submission" date="2019-10" db="EMBL/GenBank/DDBJ databases">
        <title>Draft genome sequece of Microseira wollei NIES-4236.</title>
        <authorList>
            <person name="Yamaguchi H."/>
            <person name="Suzuki S."/>
            <person name="Kawachi M."/>
        </authorList>
    </citation>
    <scope>NUCLEOTIDE SEQUENCE</scope>
    <source>
        <strain evidence="2">NIES-4236</strain>
    </source>
</reference>
<dbReference type="Gene3D" id="3.40.50.300">
    <property type="entry name" value="P-loop containing nucleotide triphosphate hydrolases"/>
    <property type="match status" value="1"/>
</dbReference>
<sequence length="131" mass="14920">MAILNNSDGNQTQASPEFPSGPVPLDSNFYIERPPMEQLIYQGISKPGSVIRIKAPKQMGKSSLLLRLLHQAEQLNYRTAYIDFLPADNEVFGCLDQFLRWFCANVSRQLQLQPMLDDYWDEDIGSIPTQN</sequence>
<protein>
    <recommendedName>
        <fullName evidence="4">Serine/threonine protein kinase</fullName>
    </recommendedName>
</protein>
<feature type="region of interest" description="Disordered" evidence="1">
    <location>
        <begin position="1"/>
        <end position="23"/>
    </location>
</feature>